<organism evidence="5 6">
    <name type="scientific">Marinovum algicola</name>
    <dbReference type="NCBI Taxonomy" id="42444"/>
    <lineage>
        <taxon>Bacteria</taxon>
        <taxon>Pseudomonadati</taxon>
        <taxon>Pseudomonadota</taxon>
        <taxon>Alphaproteobacteria</taxon>
        <taxon>Rhodobacterales</taxon>
        <taxon>Roseobacteraceae</taxon>
        <taxon>Marinovum</taxon>
    </lineage>
</organism>
<dbReference type="PANTHER" id="PTHR33643">
    <property type="entry name" value="UREASE ACCESSORY PROTEIN D"/>
    <property type="match status" value="1"/>
</dbReference>
<evidence type="ECO:0000256" key="2">
    <source>
        <dbReference type="ARBA" id="ARBA00023186"/>
    </source>
</evidence>
<dbReference type="PANTHER" id="PTHR33643:SF1">
    <property type="entry name" value="UREASE ACCESSORY PROTEIN D"/>
    <property type="match status" value="1"/>
</dbReference>
<comment type="similarity">
    <text evidence="1 3">Belongs to the UreD family.</text>
</comment>
<keyword evidence="6" id="KW-1185">Reference proteome</keyword>
<name>A0A975WA65_9RHOB</name>
<dbReference type="RefSeq" id="WP_083416018.1">
    <property type="nucleotide sequence ID" value="NZ_CATLQZ010000010.1"/>
</dbReference>
<protein>
    <recommendedName>
        <fullName evidence="3">Urease accessory protein UreD</fullName>
    </recommendedName>
</protein>
<comment type="subcellular location">
    <subcellularLocation>
        <location evidence="3">Cytoplasm</location>
    </subcellularLocation>
</comment>
<feature type="region of interest" description="Disordered" evidence="4">
    <location>
        <begin position="1"/>
        <end position="28"/>
    </location>
</feature>
<feature type="compositionally biased region" description="Polar residues" evidence="4">
    <location>
        <begin position="1"/>
        <end position="10"/>
    </location>
</feature>
<evidence type="ECO:0000256" key="3">
    <source>
        <dbReference type="HAMAP-Rule" id="MF_01384"/>
    </source>
</evidence>
<keyword evidence="2 3" id="KW-0143">Chaperone</keyword>
<keyword evidence="3" id="KW-0996">Nickel insertion</keyword>
<dbReference type="GeneID" id="80818435"/>
<comment type="subunit">
    <text evidence="3">UreD, UreF and UreG form a complex that acts as a GTP-hydrolysis-dependent molecular chaperone, activating the urease apoprotein by helping to assemble the nickel containing metallocenter of UreC. The UreE protein probably delivers the nickel.</text>
</comment>
<evidence type="ECO:0000256" key="1">
    <source>
        <dbReference type="ARBA" id="ARBA00007177"/>
    </source>
</evidence>
<dbReference type="InterPro" id="IPR002669">
    <property type="entry name" value="UreD"/>
</dbReference>
<evidence type="ECO:0000313" key="5">
    <source>
        <dbReference type="EMBL" id="SEJ49662.1"/>
    </source>
</evidence>
<dbReference type="GO" id="GO:0016151">
    <property type="term" value="F:nickel cation binding"/>
    <property type="evidence" value="ECO:0007669"/>
    <property type="project" value="UniProtKB-UniRule"/>
</dbReference>
<dbReference type="AlphaFoldDB" id="A0A975WA65"/>
<dbReference type="HAMAP" id="MF_01384">
    <property type="entry name" value="UreD"/>
    <property type="match status" value="1"/>
</dbReference>
<evidence type="ECO:0000313" key="6">
    <source>
        <dbReference type="Proteomes" id="UP000182932"/>
    </source>
</evidence>
<comment type="function">
    <text evidence="3">Required for maturation of urease via the functional incorporation of the urease nickel metallocenter.</text>
</comment>
<gene>
    <name evidence="3" type="primary">ureD</name>
    <name evidence="5" type="ORF">SAMN04487940_106179</name>
</gene>
<accession>A0A975WA65</accession>
<comment type="caution">
    <text evidence="5">The sequence shown here is derived from an EMBL/GenBank/DDBJ whole genome shotgun (WGS) entry which is preliminary data.</text>
</comment>
<dbReference type="GO" id="GO:0005737">
    <property type="term" value="C:cytoplasm"/>
    <property type="evidence" value="ECO:0007669"/>
    <property type="project" value="UniProtKB-SubCell"/>
</dbReference>
<reference evidence="5 6" key="1">
    <citation type="submission" date="2016-10" db="EMBL/GenBank/DDBJ databases">
        <authorList>
            <person name="Varghese N."/>
            <person name="Submissions S."/>
        </authorList>
    </citation>
    <scope>NUCLEOTIDE SEQUENCE [LARGE SCALE GENOMIC DNA]</scope>
    <source>
        <strain evidence="5 6">FF3</strain>
    </source>
</reference>
<dbReference type="Pfam" id="PF01774">
    <property type="entry name" value="UreD"/>
    <property type="match status" value="1"/>
</dbReference>
<dbReference type="Proteomes" id="UP000182932">
    <property type="component" value="Unassembled WGS sequence"/>
</dbReference>
<sequence length="294" mass="31346">MLNPQQITSSKRSKPITLHPPIPQAFQPLDAQPRARGEIVLSAKRHGGRSVIDGLRQAGAMKALFPRAGAMLQTICINTAGGVTGGDRLSLTASAGPGAALGLTTQAAERAYRSRDGEFGRVDSTLQVAAGATLHWLPQELILYDGCALRRRLSVDLAADARLLMVEPVIFGRAAMGETLTDARFHDRITLRRAGQPLYCDAVRLEGDISRQLARRPIGDGAGAMASLVYVAPDAEAHLAAVRAQLATCGGASLLAPDVLVLRLLCPDSHVLRQHLLPVLDRLSGDTLPVSWRL</sequence>
<evidence type="ECO:0000256" key="4">
    <source>
        <dbReference type="SAM" id="MobiDB-lite"/>
    </source>
</evidence>
<proteinExistence type="inferred from homology"/>
<dbReference type="EMBL" id="FNYY01000006">
    <property type="protein sequence ID" value="SEJ49662.1"/>
    <property type="molecule type" value="Genomic_DNA"/>
</dbReference>
<keyword evidence="3" id="KW-0963">Cytoplasm</keyword>